<evidence type="ECO:0000313" key="5">
    <source>
        <dbReference type="Proteomes" id="UP000185192"/>
    </source>
</evidence>
<dbReference type="PANTHER" id="PTHR42673:SF21">
    <property type="entry name" value="GLUTATHIONE S-TRANSFERASE YFCF"/>
    <property type="match status" value="1"/>
</dbReference>
<evidence type="ECO:0000259" key="3">
    <source>
        <dbReference type="PROSITE" id="PS50405"/>
    </source>
</evidence>
<dbReference type="SUPFAM" id="SSF47616">
    <property type="entry name" value="GST C-terminal domain-like"/>
    <property type="match status" value="1"/>
</dbReference>
<name>A0A1N6GX25_9SPHN</name>
<evidence type="ECO:0000313" key="4">
    <source>
        <dbReference type="EMBL" id="SIO12093.1"/>
    </source>
</evidence>
<dbReference type="CDD" id="cd03191">
    <property type="entry name" value="GST_C_Zeta"/>
    <property type="match status" value="1"/>
</dbReference>
<dbReference type="PROSITE" id="PS50405">
    <property type="entry name" value="GST_CTER"/>
    <property type="match status" value="1"/>
</dbReference>
<reference evidence="5" key="1">
    <citation type="submission" date="2016-11" db="EMBL/GenBank/DDBJ databases">
        <authorList>
            <person name="Varghese N."/>
            <person name="Submissions S."/>
        </authorList>
    </citation>
    <scope>NUCLEOTIDE SEQUENCE [LARGE SCALE GENOMIC DNA]</scope>
    <source>
        <strain evidence="5">DSM 22363</strain>
    </source>
</reference>
<keyword evidence="4" id="KW-0413">Isomerase</keyword>
<dbReference type="InterPro" id="IPR040079">
    <property type="entry name" value="Glutathione_S-Trfase"/>
</dbReference>
<dbReference type="STRING" id="1123272.SAMN02745824_3028"/>
<dbReference type="InterPro" id="IPR036249">
    <property type="entry name" value="Thioredoxin-like_sf"/>
</dbReference>
<gene>
    <name evidence="4" type="ORF">SAMN02745824_3028</name>
</gene>
<dbReference type="PANTHER" id="PTHR42673">
    <property type="entry name" value="MALEYLACETOACETATE ISOMERASE"/>
    <property type="match status" value="1"/>
</dbReference>
<dbReference type="SFLD" id="SFLDS00019">
    <property type="entry name" value="Glutathione_Transferase_(cytos"/>
    <property type="match status" value="1"/>
</dbReference>
<dbReference type="Proteomes" id="UP000185192">
    <property type="component" value="Unassembled WGS sequence"/>
</dbReference>
<feature type="domain" description="GST C-terminal" evidence="3">
    <location>
        <begin position="112"/>
        <end position="235"/>
    </location>
</feature>
<dbReference type="CDD" id="cd03042">
    <property type="entry name" value="GST_N_Zeta"/>
    <property type="match status" value="1"/>
</dbReference>
<dbReference type="InterPro" id="IPR005955">
    <property type="entry name" value="GST_Zeta"/>
</dbReference>
<sequence>MEVSPVPADRTGLAISFPPLHKPRMTDTILYDYWRSSASYRVRIVLNLKGISHQLRSVNLLEGEQRDVAYQAINPQGRVPTLSIDGQEITQSLAIIDYLDATRPDPAMLPAEPADRAQTLAQALIVATDIHPINNISVGNYLKSEFGADGKAVVTWMQHWMTTGFAALEQLAPADGLFGGEQPNLADVCLIPQMYNARRFDTDLTAFPKLERIDAACNQISAFQNAHPEAAKSAA</sequence>
<dbReference type="GO" id="GO:0004364">
    <property type="term" value="F:glutathione transferase activity"/>
    <property type="evidence" value="ECO:0007669"/>
    <property type="project" value="TreeGrafter"/>
</dbReference>
<evidence type="ECO:0000256" key="1">
    <source>
        <dbReference type="ARBA" id="ARBA00010007"/>
    </source>
</evidence>
<organism evidence="4 5">
    <name type="scientific">Parasphingorhabdus marina DSM 22363</name>
    <dbReference type="NCBI Taxonomy" id="1123272"/>
    <lineage>
        <taxon>Bacteria</taxon>
        <taxon>Pseudomonadati</taxon>
        <taxon>Pseudomonadota</taxon>
        <taxon>Alphaproteobacteria</taxon>
        <taxon>Sphingomonadales</taxon>
        <taxon>Sphingomonadaceae</taxon>
        <taxon>Parasphingorhabdus</taxon>
    </lineage>
</organism>
<dbReference type="PROSITE" id="PS50404">
    <property type="entry name" value="GST_NTER"/>
    <property type="match status" value="1"/>
</dbReference>
<evidence type="ECO:0000259" key="2">
    <source>
        <dbReference type="PROSITE" id="PS50404"/>
    </source>
</evidence>
<protein>
    <submittedName>
        <fullName evidence="4">Maleylacetoacetate isomerase</fullName>
    </submittedName>
</protein>
<accession>A0A1N6GX25</accession>
<proteinExistence type="inferred from homology"/>
<dbReference type="GO" id="GO:0005737">
    <property type="term" value="C:cytoplasm"/>
    <property type="evidence" value="ECO:0007669"/>
    <property type="project" value="InterPro"/>
</dbReference>
<dbReference type="EMBL" id="FSQW01000002">
    <property type="protein sequence ID" value="SIO12093.1"/>
    <property type="molecule type" value="Genomic_DNA"/>
</dbReference>
<dbReference type="SFLD" id="SFLDG00358">
    <property type="entry name" value="Main_(cytGST)"/>
    <property type="match status" value="1"/>
</dbReference>
<dbReference type="InterPro" id="IPR004045">
    <property type="entry name" value="Glutathione_S-Trfase_N"/>
</dbReference>
<keyword evidence="5" id="KW-1185">Reference proteome</keyword>
<dbReference type="InterPro" id="IPR036282">
    <property type="entry name" value="Glutathione-S-Trfase_C_sf"/>
</dbReference>
<dbReference type="GO" id="GO:0006749">
    <property type="term" value="P:glutathione metabolic process"/>
    <property type="evidence" value="ECO:0007669"/>
    <property type="project" value="TreeGrafter"/>
</dbReference>
<dbReference type="AlphaFoldDB" id="A0A1N6GX25"/>
<dbReference type="InterPro" id="IPR034333">
    <property type="entry name" value="GST_Zeta_N"/>
</dbReference>
<dbReference type="InterPro" id="IPR010987">
    <property type="entry name" value="Glutathione-S-Trfase_C-like"/>
</dbReference>
<dbReference type="GO" id="GO:0006559">
    <property type="term" value="P:L-phenylalanine catabolic process"/>
    <property type="evidence" value="ECO:0007669"/>
    <property type="project" value="TreeGrafter"/>
</dbReference>
<comment type="similarity">
    <text evidence="1">Belongs to the GST superfamily. Zeta family.</text>
</comment>
<dbReference type="InterPro" id="IPR034330">
    <property type="entry name" value="GST_Zeta_C"/>
</dbReference>
<dbReference type="SUPFAM" id="SSF52833">
    <property type="entry name" value="Thioredoxin-like"/>
    <property type="match status" value="1"/>
</dbReference>
<dbReference type="Gene3D" id="1.20.1050.10">
    <property type="match status" value="1"/>
</dbReference>
<dbReference type="NCBIfam" id="TIGR01262">
    <property type="entry name" value="maiA"/>
    <property type="match status" value="1"/>
</dbReference>
<dbReference type="Pfam" id="PF13417">
    <property type="entry name" value="GST_N_3"/>
    <property type="match status" value="1"/>
</dbReference>
<dbReference type="Gene3D" id="3.40.30.10">
    <property type="entry name" value="Glutaredoxin"/>
    <property type="match status" value="1"/>
</dbReference>
<feature type="domain" description="GST N-terminal" evidence="2">
    <location>
        <begin position="26"/>
        <end position="107"/>
    </location>
</feature>
<dbReference type="GO" id="GO:0016034">
    <property type="term" value="F:maleylacetoacetate isomerase activity"/>
    <property type="evidence" value="ECO:0007669"/>
    <property type="project" value="TreeGrafter"/>
</dbReference>